<dbReference type="PROSITE" id="PS51278">
    <property type="entry name" value="GATASE_TYPE_2"/>
    <property type="match status" value="1"/>
</dbReference>
<evidence type="ECO:0000256" key="5">
    <source>
        <dbReference type="ARBA" id="ARBA00022679"/>
    </source>
</evidence>
<dbReference type="GO" id="GO:0006002">
    <property type="term" value="P:fructose 6-phosphate metabolic process"/>
    <property type="evidence" value="ECO:0007669"/>
    <property type="project" value="TreeGrafter"/>
</dbReference>
<dbReference type="EMBL" id="MHCP01000030">
    <property type="protein sequence ID" value="OGY22874.1"/>
    <property type="molecule type" value="Genomic_DNA"/>
</dbReference>
<dbReference type="EC" id="2.6.1.16" evidence="2"/>
<dbReference type="InterPro" id="IPR047084">
    <property type="entry name" value="GFAT_N"/>
</dbReference>
<dbReference type="NCBIfam" id="NF001484">
    <property type="entry name" value="PRK00331.1"/>
    <property type="match status" value="1"/>
</dbReference>
<dbReference type="FunFam" id="3.60.20.10:FF:000006">
    <property type="entry name" value="Glutamine--fructose-6-phosphate aminotransferase [isomerizing]"/>
    <property type="match status" value="1"/>
</dbReference>
<dbReference type="STRING" id="1802593.A2172_02950"/>
<dbReference type="PANTHER" id="PTHR10937">
    <property type="entry name" value="GLUCOSAMINE--FRUCTOSE-6-PHOSPHATE AMINOTRANSFERASE, ISOMERIZING"/>
    <property type="match status" value="1"/>
</dbReference>
<name>A0A1G1W5I6_9BACT</name>
<protein>
    <recommendedName>
        <fullName evidence="3">Glutamine--fructose-6-phosphate aminotransferase [isomerizing]</fullName>
        <ecNumber evidence="2">2.6.1.16</ecNumber>
    </recommendedName>
</protein>
<dbReference type="CDD" id="cd05009">
    <property type="entry name" value="SIS_GlmS_GlmD_2"/>
    <property type="match status" value="1"/>
</dbReference>
<accession>A0A1G1W5I6</accession>
<evidence type="ECO:0000313" key="11">
    <source>
        <dbReference type="Proteomes" id="UP000176631"/>
    </source>
</evidence>
<dbReference type="Proteomes" id="UP000176631">
    <property type="component" value="Unassembled WGS sequence"/>
</dbReference>
<comment type="caution">
    <text evidence="10">The sequence shown here is derived from an EMBL/GenBank/DDBJ whole genome shotgun (WGS) entry which is preliminary data.</text>
</comment>
<feature type="domain" description="SIS" evidence="9">
    <location>
        <begin position="454"/>
        <end position="590"/>
    </location>
</feature>
<dbReference type="InterPro" id="IPR035490">
    <property type="entry name" value="GlmS/FrlB_SIS"/>
</dbReference>
<proteinExistence type="predicted"/>
<dbReference type="InterPro" id="IPR017932">
    <property type="entry name" value="GATase_2_dom"/>
</dbReference>
<evidence type="ECO:0000259" key="8">
    <source>
        <dbReference type="PROSITE" id="PS51278"/>
    </source>
</evidence>
<dbReference type="InterPro" id="IPR029055">
    <property type="entry name" value="Ntn_hydrolases_N"/>
</dbReference>
<reference evidence="10 11" key="1">
    <citation type="journal article" date="2016" name="Nat. Commun.">
        <title>Thousands of microbial genomes shed light on interconnected biogeochemical processes in an aquifer system.</title>
        <authorList>
            <person name="Anantharaman K."/>
            <person name="Brown C.T."/>
            <person name="Hug L.A."/>
            <person name="Sharon I."/>
            <person name="Castelle C.J."/>
            <person name="Probst A.J."/>
            <person name="Thomas B.C."/>
            <person name="Singh A."/>
            <person name="Wilkins M.J."/>
            <person name="Karaoz U."/>
            <person name="Brodie E.L."/>
            <person name="Williams K.H."/>
            <person name="Hubbard S.S."/>
            <person name="Banfield J.F."/>
        </authorList>
    </citation>
    <scope>NUCLEOTIDE SEQUENCE [LARGE SCALE GENOMIC DNA]</scope>
</reference>
<dbReference type="InterPro" id="IPR046348">
    <property type="entry name" value="SIS_dom_sf"/>
</dbReference>
<evidence type="ECO:0000256" key="2">
    <source>
        <dbReference type="ARBA" id="ARBA00012916"/>
    </source>
</evidence>
<gene>
    <name evidence="10" type="ORF">A2172_02950</name>
</gene>
<feature type="domain" description="SIS" evidence="9">
    <location>
        <begin position="288"/>
        <end position="427"/>
    </location>
</feature>
<dbReference type="InterPro" id="IPR001347">
    <property type="entry name" value="SIS_dom"/>
</dbReference>
<keyword evidence="4 10" id="KW-0032">Aminotransferase</keyword>
<dbReference type="Pfam" id="PF13522">
    <property type="entry name" value="GATase_6"/>
    <property type="match status" value="1"/>
</dbReference>
<sequence>MCGIFGYVGKKTSAPKAVLEGLKTLEYRGYDSWGFAWLENDKIVVKKAVGKISNVKTINSTPVRNSFVAALGHTRWATHGGVTDENAHPHTDCNDKYALVHNGIIENYTELKKALLKKGHRFKSETDTEVVNHLVEDEIKKTNSNSKDSGPLLFEAFRHSFKKLTGLNAVALLSPNNEIVLAKTGSPLCLGLGKEEYLVSSDAVAILPYTKEVIFLEDNQGALINSEGIKLYDLNSGQVINREPTHLEWSIGSSSLGKYAHYMLKEIYEQPKVLSHIVRNYKDAILALSGVVKSSYGTYIIGCGTAAHAALAGSYLFSKIASRHVNFSFGSEFIYLTNFLTPRSLVIALSQSGETIDIIDSVMEAKKRGAKIASLVNNLGSTLYRNSDYKILLGAGPEKSVCATKSYVSKLAILAILASALADDVVSGMKQVAKASESIEEILRKKYVENVKKLAKKISSHDHIYTIGRGLNYPTALEAALKIKEVSYIHAEGFAGGELKHGAIALIEKGTPVIVFAPFDETYDSIISGATEIKSRGGFIIGVSPKKNQVFDYWLPVKDAGSASCISQIVVAQLLAYFLALERKADPDKPRNLAKSVTVK</sequence>
<dbReference type="InterPro" id="IPR035466">
    <property type="entry name" value="GlmS/AgaS_SIS"/>
</dbReference>
<dbReference type="Gene3D" id="3.40.50.10490">
    <property type="entry name" value="Glucose-6-phosphate isomerase like protein, domain 1"/>
    <property type="match status" value="2"/>
</dbReference>
<evidence type="ECO:0000259" key="9">
    <source>
        <dbReference type="PROSITE" id="PS51464"/>
    </source>
</evidence>
<dbReference type="AlphaFoldDB" id="A0A1G1W5I6"/>
<dbReference type="SUPFAM" id="SSF53697">
    <property type="entry name" value="SIS domain"/>
    <property type="match status" value="1"/>
</dbReference>
<keyword evidence="7" id="KW-0315">Glutamine amidotransferase</keyword>
<dbReference type="GO" id="GO:0097367">
    <property type="term" value="F:carbohydrate derivative binding"/>
    <property type="evidence" value="ECO:0007669"/>
    <property type="project" value="InterPro"/>
</dbReference>
<dbReference type="CDD" id="cd05008">
    <property type="entry name" value="SIS_GlmS_GlmD_1"/>
    <property type="match status" value="1"/>
</dbReference>
<dbReference type="SUPFAM" id="SSF56235">
    <property type="entry name" value="N-terminal nucleophile aminohydrolases (Ntn hydrolases)"/>
    <property type="match status" value="1"/>
</dbReference>
<comment type="catalytic activity">
    <reaction evidence="1">
        <text>D-fructose 6-phosphate + L-glutamine = D-glucosamine 6-phosphate + L-glutamate</text>
        <dbReference type="Rhea" id="RHEA:13237"/>
        <dbReference type="ChEBI" id="CHEBI:29985"/>
        <dbReference type="ChEBI" id="CHEBI:58359"/>
        <dbReference type="ChEBI" id="CHEBI:58725"/>
        <dbReference type="ChEBI" id="CHEBI:61527"/>
        <dbReference type="EC" id="2.6.1.16"/>
    </reaction>
</comment>
<evidence type="ECO:0000313" key="10">
    <source>
        <dbReference type="EMBL" id="OGY22874.1"/>
    </source>
</evidence>
<dbReference type="CDD" id="cd00714">
    <property type="entry name" value="GFAT"/>
    <property type="match status" value="1"/>
</dbReference>
<organism evidence="10 11">
    <name type="scientific">Candidatus Woykebacteria bacterium RBG_13_40_15</name>
    <dbReference type="NCBI Taxonomy" id="1802593"/>
    <lineage>
        <taxon>Bacteria</taxon>
        <taxon>Candidatus Woykeibacteriota</taxon>
    </lineage>
</organism>
<dbReference type="GO" id="GO:0004360">
    <property type="term" value="F:glutamine-fructose-6-phosphate transaminase (isomerizing) activity"/>
    <property type="evidence" value="ECO:0007669"/>
    <property type="project" value="UniProtKB-EC"/>
</dbReference>
<evidence type="ECO:0000256" key="1">
    <source>
        <dbReference type="ARBA" id="ARBA00001031"/>
    </source>
</evidence>
<evidence type="ECO:0000256" key="6">
    <source>
        <dbReference type="ARBA" id="ARBA00022737"/>
    </source>
</evidence>
<dbReference type="GO" id="GO:0006047">
    <property type="term" value="P:UDP-N-acetylglucosamine metabolic process"/>
    <property type="evidence" value="ECO:0007669"/>
    <property type="project" value="TreeGrafter"/>
</dbReference>
<dbReference type="InterPro" id="IPR005855">
    <property type="entry name" value="GFAT"/>
</dbReference>
<dbReference type="PROSITE" id="PS51464">
    <property type="entry name" value="SIS"/>
    <property type="match status" value="2"/>
</dbReference>
<keyword evidence="5 10" id="KW-0808">Transferase</keyword>
<feature type="domain" description="Glutamine amidotransferase type-2" evidence="8">
    <location>
        <begin position="2"/>
        <end position="227"/>
    </location>
</feature>
<evidence type="ECO:0000256" key="3">
    <source>
        <dbReference type="ARBA" id="ARBA00016090"/>
    </source>
</evidence>
<dbReference type="Gene3D" id="3.60.20.10">
    <property type="entry name" value="Glutamine Phosphoribosylpyrophosphate, subunit 1, domain 1"/>
    <property type="match status" value="1"/>
</dbReference>
<keyword evidence="6" id="KW-0677">Repeat</keyword>
<dbReference type="GO" id="GO:0006487">
    <property type="term" value="P:protein N-linked glycosylation"/>
    <property type="evidence" value="ECO:0007669"/>
    <property type="project" value="TreeGrafter"/>
</dbReference>
<evidence type="ECO:0000256" key="7">
    <source>
        <dbReference type="ARBA" id="ARBA00022962"/>
    </source>
</evidence>
<dbReference type="Pfam" id="PF01380">
    <property type="entry name" value="SIS"/>
    <property type="match status" value="2"/>
</dbReference>
<dbReference type="PANTHER" id="PTHR10937:SF0">
    <property type="entry name" value="GLUTAMINE--FRUCTOSE-6-PHOSPHATE TRANSAMINASE (ISOMERIZING)"/>
    <property type="match status" value="1"/>
</dbReference>
<dbReference type="NCBIfam" id="TIGR01135">
    <property type="entry name" value="glmS"/>
    <property type="match status" value="1"/>
</dbReference>
<evidence type="ECO:0000256" key="4">
    <source>
        <dbReference type="ARBA" id="ARBA00022576"/>
    </source>
</evidence>